<protein>
    <submittedName>
        <fullName evidence="7">Type I phosphodiesterase/nucleotide pyrophosphatase</fullName>
    </submittedName>
</protein>
<feature type="active site" description="Phosphothreonine intermediate" evidence="5">
    <location>
        <position position="95"/>
    </location>
</feature>
<feature type="binding site" evidence="6">
    <location>
        <position position="116"/>
    </location>
    <ligand>
        <name>substrate</name>
    </ligand>
</feature>
<evidence type="ECO:0000256" key="4">
    <source>
        <dbReference type="PIRNR" id="PIRNR031924"/>
    </source>
</evidence>
<dbReference type="EMBL" id="QTTQ01000012">
    <property type="protein sequence ID" value="REE80009.1"/>
    <property type="molecule type" value="Genomic_DNA"/>
</dbReference>
<dbReference type="NCBIfam" id="NF042991">
    <property type="entry name" value="alk_phos_PafA"/>
    <property type="match status" value="1"/>
</dbReference>
<dbReference type="OrthoDB" id="9766127at2"/>
<evidence type="ECO:0000256" key="6">
    <source>
        <dbReference type="PIRSR" id="PIRSR031924-51"/>
    </source>
</evidence>
<keyword evidence="8" id="KW-1185">Reference proteome</keyword>
<dbReference type="CDD" id="cd16016">
    <property type="entry name" value="AP-SPAP"/>
    <property type="match status" value="1"/>
</dbReference>
<dbReference type="Pfam" id="PF01663">
    <property type="entry name" value="Phosphodiest"/>
    <property type="match status" value="1"/>
</dbReference>
<dbReference type="GO" id="GO:0046872">
    <property type="term" value="F:metal ion binding"/>
    <property type="evidence" value="ECO:0007669"/>
    <property type="project" value="UniProtKB-KW"/>
</dbReference>
<evidence type="ECO:0000256" key="1">
    <source>
        <dbReference type="ARBA" id="ARBA00022553"/>
    </source>
</evidence>
<name>A0A3D9RJH2_9FLAO</name>
<dbReference type="InterPro" id="IPR026263">
    <property type="entry name" value="Alkaline_phosphatase_prok"/>
</dbReference>
<feature type="binding site" evidence="6">
    <location>
        <begin position="176"/>
        <end position="178"/>
    </location>
    <ligand>
        <name>substrate</name>
    </ligand>
</feature>
<dbReference type="InterPro" id="IPR002591">
    <property type="entry name" value="Phosphodiest/P_Trfase"/>
</dbReference>
<dbReference type="InterPro" id="IPR017850">
    <property type="entry name" value="Alkaline_phosphatase_core_sf"/>
</dbReference>
<dbReference type="GO" id="GO:0004035">
    <property type="term" value="F:alkaline phosphatase activity"/>
    <property type="evidence" value="ECO:0007669"/>
    <property type="project" value="InterPro"/>
</dbReference>
<dbReference type="RefSeq" id="WP_115882578.1">
    <property type="nucleotide sequence ID" value="NZ_QTTQ01000012.1"/>
</dbReference>
<dbReference type="Gene3D" id="3.30.1360.150">
    <property type="match status" value="1"/>
</dbReference>
<evidence type="ECO:0000256" key="2">
    <source>
        <dbReference type="ARBA" id="ARBA00022723"/>
    </source>
</evidence>
<dbReference type="Proteomes" id="UP000256429">
    <property type="component" value="Unassembled WGS sequence"/>
</dbReference>
<keyword evidence="3" id="KW-0732">Signal</keyword>
<organism evidence="7 8">
    <name type="scientific">Lutibacter oceani</name>
    <dbReference type="NCBI Taxonomy" id="1853311"/>
    <lineage>
        <taxon>Bacteria</taxon>
        <taxon>Pseudomonadati</taxon>
        <taxon>Bacteroidota</taxon>
        <taxon>Flavobacteriia</taxon>
        <taxon>Flavobacteriales</taxon>
        <taxon>Flavobacteriaceae</taxon>
        <taxon>Lutibacter</taxon>
    </lineage>
</organism>
<comment type="caution">
    <text evidence="7">The sequence shown here is derived from an EMBL/GenBank/DDBJ whole genome shotgun (WGS) entry which is preliminary data.</text>
</comment>
<evidence type="ECO:0000313" key="7">
    <source>
        <dbReference type="EMBL" id="REE80009.1"/>
    </source>
</evidence>
<evidence type="ECO:0000313" key="8">
    <source>
        <dbReference type="Proteomes" id="UP000256429"/>
    </source>
</evidence>
<reference evidence="7 8" key="1">
    <citation type="submission" date="2018-08" db="EMBL/GenBank/DDBJ databases">
        <title>Genomic Encyclopedia of Type Strains, Phase III (KMG-III): the genomes of soil and plant-associated and newly described type strains.</title>
        <authorList>
            <person name="Whitman W."/>
        </authorList>
    </citation>
    <scope>NUCLEOTIDE SEQUENCE [LARGE SCALE GENOMIC DNA]</scope>
    <source>
        <strain evidence="7 8">325-5</strain>
    </source>
</reference>
<dbReference type="PANTHER" id="PTHR10151">
    <property type="entry name" value="ECTONUCLEOTIDE PYROPHOSPHATASE/PHOSPHODIESTERASE"/>
    <property type="match status" value="1"/>
</dbReference>
<sequence>MKKLIILFFLSISLIQCIAIKAESNTAPAQESSNKIYQTAVQKNPKLVVGIVVDQMRYDYLVRFYNKYGNGGFKRLMKNGYNLKNVHYNYIPTYTAVGHTSIYTGTTPVNHGIISNNWYDRFEKKSIYCVDDVNFETVGAKTGGKKSPYRMLTTTITDQLKLAQNMKGKTIGISIKDRSAILPAGHTADAAYWFEGGDEGKFITSTFYMNELPNWVSNFNNSGKADSYLNETWNTYYNISTYTETLPDNNNFEGKFKGKETPTFPYNLAELRTLNSNYSLLKAIPSGNSITTDFAEAAILGEHLGKSDFTDFLAVSYSSTDYVGHQFGVNAKELEDTYIRLDKDLERFLNFLDIEVGQNNYTIFLTADHAAVQVPAYLNSLKIPGGYFDNQKFEEFVNNITLENFNSTELIENISNYQIFLNKQKIKELKLDIHKVSQIIADEILIFENIYKTVTAHTLQTTSFTSGILQTLQNGYNQKLSGDILFVPNPSTISYSKTGTTHGSGYAYDTHVPLIFYGYNIKSGSSNNYYPIVDIAPTLSTFLNITEPNGATGNVILEVLE</sequence>
<keyword evidence="1 5" id="KW-0597">Phosphoprotein</keyword>
<gene>
    <name evidence="7" type="ORF">BX611_2913</name>
</gene>
<dbReference type="AlphaFoldDB" id="A0A3D9RJH2"/>
<keyword evidence="2 4" id="KW-0479">Metal-binding</keyword>
<dbReference type="SUPFAM" id="SSF53649">
    <property type="entry name" value="Alkaline phosphatase-like"/>
    <property type="match status" value="1"/>
</dbReference>
<evidence type="ECO:0000256" key="3">
    <source>
        <dbReference type="ARBA" id="ARBA00022729"/>
    </source>
</evidence>
<dbReference type="PIRSF" id="PIRSF031924">
    <property type="entry name" value="Pi-irrepressible_AP"/>
    <property type="match status" value="1"/>
</dbReference>
<dbReference type="Gene3D" id="3.40.720.10">
    <property type="entry name" value="Alkaline Phosphatase, subunit A"/>
    <property type="match status" value="1"/>
</dbReference>
<accession>A0A3D9RJH2</accession>
<proteinExistence type="predicted"/>
<evidence type="ECO:0000256" key="5">
    <source>
        <dbReference type="PIRSR" id="PIRSR031924-50"/>
    </source>
</evidence>
<dbReference type="PANTHER" id="PTHR10151:SF120">
    <property type="entry name" value="BIS(5'-ADENOSYL)-TRIPHOSPHATASE"/>
    <property type="match status" value="1"/>
</dbReference>